<accession>A0A0G4F718</accession>
<dbReference type="VEuPathDB" id="CryptoDB:Vbra_237"/>
<sequence length="175" mass="19594">MRNLFCRILAEADVAAHMEVPMHSIGVISPDNDPNSQRMDIYCVIDGQNYLLYVIITHPCRPDVSLIRSHRDVGRHNAQLSGEKAAALAEKAKTAKYGLTVQARGFRSVPLAADTFSRWALAMIAFLKTLAKRRPRTSAIPASDDASFQESVINHWSRLLSMELMKYNTFQLHGP</sequence>
<proteinExistence type="predicted"/>
<dbReference type="AlphaFoldDB" id="A0A0G4F718"/>
<keyword evidence="2" id="KW-1185">Reference proteome</keyword>
<dbReference type="Proteomes" id="UP000041254">
    <property type="component" value="Unassembled WGS sequence"/>
</dbReference>
<reference evidence="1 2" key="1">
    <citation type="submission" date="2014-11" db="EMBL/GenBank/DDBJ databases">
        <authorList>
            <person name="Zhu J."/>
            <person name="Qi W."/>
            <person name="Song R."/>
        </authorList>
    </citation>
    <scope>NUCLEOTIDE SEQUENCE [LARGE SCALE GENOMIC DNA]</scope>
</reference>
<protein>
    <submittedName>
        <fullName evidence="1">Uncharacterized protein</fullName>
    </submittedName>
</protein>
<dbReference type="EMBL" id="CDMY01000381">
    <property type="protein sequence ID" value="CEM07927.1"/>
    <property type="molecule type" value="Genomic_DNA"/>
</dbReference>
<gene>
    <name evidence="1" type="ORF">Vbra_237</name>
</gene>
<dbReference type="OrthoDB" id="422033at2759"/>
<evidence type="ECO:0000313" key="2">
    <source>
        <dbReference type="Proteomes" id="UP000041254"/>
    </source>
</evidence>
<organism evidence="1 2">
    <name type="scientific">Vitrella brassicaformis (strain CCMP3155)</name>
    <dbReference type="NCBI Taxonomy" id="1169540"/>
    <lineage>
        <taxon>Eukaryota</taxon>
        <taxon>Sar</taxon>
        <taxon>Alveolata</taxon>
        <taxon>Colpodellida</taxon>
        <taxon>Vitrellaceae</taxon>
        <taxon>Vitrella</taxon>
    </lineage>
</organism>
<name>A0A0G4F718_VITBC</name>
<dbReference type="InParanoid" id="A0A0G4F718"/>
<dbReference type="PhylomeDB" id="A0A0G4F718"/>
<evidence type="ECO:0000313" key="1">
    <source>
        <dbReference type="EMBL" id="CEM07927.1"/>
    </source>
</evidence>